<proteinExistence type="predicted"/>
<dbReference type="PANTHER" id="PTHR43625:SF40">
    <property type="entry name" value="ALDO-KETO REDUCTASE YAKC [NADP(+)]"/>
    <property type="match status" value="1"/>
</dbReference>
<dbReference type="PANTHER" id="PTHR43625">
    <property type="entry name" value="AFLATOXIN B1 ALDEHYDE REDUCTASE"/>
    <property type="match status" value="1"/>
</dbReference>
<gene>
    <name evidence="3" type="ORF">PG986_005067</name>
</gene>
<dbReference type="RefSeq" id="XP_066701151.1">
    <property type="nucleotide sequence ID" value="XM_066841289.1"/>
</dbReference>
<feature type="domain" description="NADP-dependent oxidoreductase" evidence="2">
    <location>
        <begin position="10"/>
        <end position="68"/>
    </location>
</feature>
<dbReference type="Gene3D" id="3.20.20.100">
    <property type="entry name" value="NADP-dependent oxidoreductase domain"/>
    <property type="match status" value="1"/>
</dbReference>
<reference evidence="3 4" key="1">
    <citation type="submission" date="2023-01" db="EMBL/GenBank/DDBJ databases">
        <title>Analysis of 21 Apiospora genomes using comparative genomics revels a genus with tremendous synthesis potential of carbohydrate active enzymes and secondary metabolites.</title>
        <authorList>
            <person name="Sorensen T."/>
        </authorList>
    </citation>
    <scope>NUCLEOTIDE SEQUENCE [LARGE SCALE GENOMIC DNA]</scope>
    <source>
        <strain evidence="3 4">CBS 24483</strain>
    </source>
</reference>
<dbReference type="EMBL" id="JAQQWE010000004">
    <property type="protein sequence ID" value="KAK7955845.1"/>
    <property type="molecule type" value="Genomic_DNA"/>
</dbReference>
<evidence type="ECO:0000313" key="3">
    <source>
        <dbReference type="EMBL" id="KAK7955845.1"/>
    </source>
</evidence>
<comment type="caution">
    <text evidence="3">The sequence shown here is derived from an EMBL/GenBank/DDBJ whole genome shotgun (WGS) entry which is preliminary data.</text>
</comment>
<dbReference type="InterPro" id="IPR036812">
    <property type="entry name" value="NAD(P)_OxRdtase_dom_sf"/>
</dbReference>
<dbReference type="GeneID" id="92074351"/>
<dbReference type="Pfam" id="PF00248">
    <property type="entry name" value="Aldo_ket_red"/>
    <property type="match status" value="1"/>
</dbReference>
<protein>
    <recommendedName>
        <fullName evidence="2">NADP-dependent oxidoreductase domain-containing protein</fullName>
    </recommendedName>
</protein>
<accession>A0ABR1QGJ1</accession>
<name>A0ABR1QGJ1_9PEZI</name>
<dbReference type="SUPFAM" id="SSF51430">
    <property type="entry name" value="NAD(P)-linked oxidoreductase"/>
    <property type="match status" value="1"/>
</dbReference>
<dbReference type="InterPro" id="IPR050791">
    <property type="entry name" value="Aldo-Keto_reductase"/>
</dbReference>
<dbReference type="InterPro" id="IPR023210">
    <property type="entry name" value="NADP_OxRdtase_dom"/>
</dbReference>
<sequence>MHIGRQEGIVTQLEAVAEKKGCSAAQLAIALVLKQGPDLVSIPGINRIKYLEEYFGALKVGLTDEEAEMRRCGGL</sequence>
<keyword evidence="1" id="KW-0560">Oxidoreductase</keyword>
<evidence type="ECO:0000313" key="4">
    <source>
        <dbReference type="Proteomes" id="UP001391051"/>
    </source>
</evidence>
<evidence type="ECO:0000256" key="1">
    <source>
        <dbReference type="ARBA" id="ARBA00023002"/>
    </source>
</evidence>
<dbReference type="Proteomes" id="UP001391051">
    <property type="component" value="Unassembled WGS sequence"/>
</dbReference>
<evidence type="ECO:0000259" key="2">
    <source>
        <dbReference type="Pfam" id="PF00248"/>
    </source>
</evidence>
<keyword evidence="4" id="KW-1185">Reference proteome</keyword>
<organism evidence="3 4">
    <name type="scientific">Apiospora aurea</name>
    <dbReference type="NCBI Taxonomy" id="335848"/>
    <lineage>
        <taxon>Eukaryota</taxon>
        <taxon>Fungi</taxon>
        <taxon>Dikarya</taxon>
        <taxon>Ascomycota</taxon>
        <taxon>Pezizomycotina</taxon>
        <taxon>Sordariomycetes</taxon>
        <taxon>Xylariomycetidae</taxon>
        <taxon>Amphisphaeriales</taxon>
        <taxon>Apiosporaceae</taxon>
        <taxon>Apiospora</taxon>
    </lineage>
</organism>